<dbReference type="STRING" id="572036.SAMN05661099_2270"/>
<evidence type="ECO:0000313" key="3">
    <source>
        <dbReference type="Proteomes" id="UP000189981"/>
    </source>
</evidence>
<evidence type="ECO:0000313" key="2">
    <source>
        <dbReference type="EMBL" id="SKB68968.1"/>
    </source>
</evidence>
<feature type="transmembrane region" description="Helical" evidence="1">
    <location>
        <begin position="125"/>
        <end position="144"/>
    </location>
</feature>
<protein>
    <submittedName>
        <fullName evidence="2">Uncharacterized protein</fullName>
    </submittedName>
</protein>
<feature type="transmembrane region" description="Helical" evidence="1">
    <location>
        <begin position="84"/>
        <end position="105"/>
    </location>
</feature>
<keyword evidence="1" id="KW-0812">Transmembrane</keyword>
<dbReference type="RefSeq" id="WP_079702787.1">
    <property type="nucleotide sequence ID" value="NZ_FUYR01000002.1"/>
</dbReference>
<dbReference type="AlphaFoldDB" id="A0A1T5DAZ9"/>
<keyword evidence="1" id="KW-1133">Transmembrane helix</keyword>
<dbReference type="OrthoDB" id="1495424at2"/>
<proteinExistence type="predicted"/>
<evidence type="ECO:0000256" key="1">
    <source>
        <dbReference type="SAM" id="Phobius"/>
    </source>
</evidence>
<dbReference type="EMBL" id="FUYR01000002">
    <property type="protein sequence ID" value="SKB68968.1"/>
    <property type="molecule type" value="Genomic_DNA"/>
</dbReference>
<sequence>MVGVTLKSLLAAWVTIVFGTSALIFIFAPVDLKLFNSNPLINFLQSVWELGDAIGPIVKIALILIFGILTGIFKNTLNISALQVYSKSAVIGVISVLLVLLFLPVEYSRGFGIGLTDHRLHPNFLPLYLLGAILGGIAYAYTFLRLSRKGTVSN</sequence>
<feature type="transmembrane region" description="Helical" evidence="1">
    <location>
        <begin position="50"/>
        <end position="72"/>
    </location>
</feature>
<keyword evidence="3" id="KW-1185">Reference proteome</keyword>
<organism evidence="2 3">
    <name type="scientific">Daejeonella lutea</name>
    <dbReference type="NCBI Taxonomy" id="572036"/>
    <lineage>
        <taxon>Bacteria</taxon>
        <taxon>Pseudomonadati</taxon>
        <taxon>Bacteroidota</taxon>
        <taxon>Sphingobacteriia</taxon>
        <taxon>Sphingobacteriales</taxon>
        <taxon>Sphingobacteriaceae</taxon>
        <taxon>Daejeonella</taxon>
    </lineage>
</organism>
<gene>
    <name evidence="2" type="ORF">SAMN05661099_2270</name>
</gene>
<keyword evidence="1" id="KW-0472">Membrane</keyword>
<accession>A0A1T5DAZ9</accession>
<dbReference type="Proteomes" id="UP000189981">
    <property type="component" value="Unassembled WGS sequence"/>
</dbReference>
<feature type="transmembrane region" description="Helical" evidence="1">
    <location>
        <begin position="9"/>
        <end position="30"/>
    </location>
</feature>
<reference evidence="3" key="1">
    <citation type="submission" date="2017-02" db="EMBL/GenBank/DDBJ databases">
        <authorList>
            <person name="Varghese N."/>
            <person name="Submissions S."/>
        </authorList>
    </citation>
    <scope>NUCLEOTIDE SEQUENCE [LARGE SCALE GENOMIC DNA]</scope>
    <source>
        <strain evidence="3">DSM 22385</strain>
    </source>
</reference>
<name>A0A1T5DAZ9_9SPHI</name>